<evidence type="ECO:0000313" key="1">
    <source>
        <dbReference type="EMBL" id="SCU85380.1"/>
    </source>
</evidence>
<keyword evidence="2" id="KW-1185">Reference proteome</keyword>
<gene>
    <name evidence="1" type="ORF">LAME_0D01134G</name>
</gene>
<dbReference type="EMBL" id="LT598482">
    <property type="protein sequence ID" value="SCU85380.1"/>
    <property type="molecule type" value="Genomic_DNA"/>
</dbReference>
<organism evidence="1 2">
    <name type="scientific">Lachancea meyersii CBS 8951</name>
    <dbReference type="NCBI Taxonomy" id="1266667"/>
    <lineage>
        <taxon>Eukaryota</taxon>
        <taxon>Fungi</taxon>
        <taxon>Dikarya</taxon>
        <taxon>Ascomycota</taxon>
        <taxon>Saccharomycotina</taxon>
        <taxon>Saccharomycetes</taxon>
        <taxon>Saccharomycetales</taxon>
        <taxon>Saccharomycetaceae</taxon>
        <taxon>Lachancea</taxon>
    </lineage>
</organism>
<protein>
    <submittedName>
        <fullName evidence="1">LAME_0D01134g1_1</fullName>
    </submittedName>
</protein>
<name>A0A1G4J6I6_9SACH</name>
<proteinExistence type="predicted"/>
<accession>A0A1G4J6I6</accession>
<dbReference type="Proteomes" id="UP000191144">
    <property type="component" value="Chromosome D"/>
</dbReference>
<evidence type="ECO:0000313" key="2">
    <source>
        <dbReference type="Proteomes" id="UP000191144"/>
    </source>
</evidence>
<reference evidence="2" key="1">
    <citation type="submission" date="2016-03" db="EMBL/GenBank/DDBJ databases">
        <authorList>
            <person name="Devillers Hugo."/>
        </authorList>
    </citation>
    <scope>NUCLEOTIDE SEQUENCE [LARGE SCALE GENOMIC DNA]</scope>
</reference>
<sequence length="159" mass="18527">MSQGLVVRSNQAFNTSELYNVLPRGYSNGWEPQVRLFEGCMRVCELMSKTDDLPWYRIVFAWGDGKETDTNDDKRFFTQTVIMRGTRDLNKTIQSTGEFFEILVKCTDDTLVALELRIRDPQEEQNFRDLLFRIREEYEMIDEMLGGSDSSEYGEFVGS</sequence>
<dbReference type="AlphaFoldDB" id="A0A1G4J6I6"/>
<dbReference type="OrthoDB" id="3970753at2759"/>